<protein>
    <recommendedName>
        <fullName evidence="2">Dynein heavy chain linker domain-containing protein</fullName>
    </recommendedName>
</protein>
<dbReference type="Pfam" id="PF08393">
    <property type="entry name" value="DHC_N2"/>
    <property type="match status" value="1"/>
</dbReference>
<name>A0A1A9W2K9_9MUSC</name>
<dbReference type="GO" id="GO:0045505">
    <property type="term" value="F:dynein intermediate chain binding"/>
    <property type="evidence" value="ECO:0007669"/>
    <property type="project" value="InterPro"/>
</dbReference>
<keyword evidence="4" id="KW-1185">Reference proteome</keyword>
<sequence>MKWEGFAWPKNILDGLSTLREKQKADVEDFKRLSECIGFEERLESLNDEVQTFFLMFNPGRVLETANEIKKIWRTIQDLEKMGQTLSLRQELFELEPLSLEFPNSIIASCSSYKNLRCSCLDLVKLEEATIGNPLVNVEVDDVWKSLETVKTSLEKSLIVFEEKLELQDVATHYLAQLETFIPKVRAIEDVKNENWPFQHWQELANRSDLDIKYSLAINFQYLIRKGIMDHLELVHEISEKAENEADAIRRAAEEEERRKEEEQQALILRKAMRECRTDIL</sequence>
<dbReference type="GO" id="GO:0007018">
    <property type="term" value="P:microtubule-based movement"/>
    <property type="evidence" value="ECO:0007669"/>
    <property type="project" value="InterPro"/>
</dbReference>
<evidence type="ECO:0000313" key="4">
    <source>
        <dbReference type="Proteomes" id="UP000091820"/>
    </source>
</evidence>
<keyword evidence="1" id="KW-0175">Coiled coil</keyword>
<dbReference type="Proteomes" id="UP000091820">
    <property type="component" value="Unassembled WGS sequence"/>
</dbReference>
<dbReference type="VEuPathDB" id="VectorBase:GBRI004072"/>
<accession>A0A1A9W2K9</accession>
<dbReference type="PANTHER" id="PTHR45703:SF36">
    <property type="entry name" value="DYNEIN HEAVY CHAIN, CYTOPLASMIC"/>
    <property type="match status" value="1"/>
</dbReference>
<evidence type="ECO:0000259" key="2">
    <source>
        <dbReference type="Pfam" id="PF08393"/>
    </source>
</evidence>
<organism evidence="3 4">
    <name type="scientific">Glossina brevipalpis</name>
    <dbReference type="NCBI Taxonomy" id="37001"/>
    <lineage>
        <taxon>Eukaryota</taxon>
        <taxon>Metazoa</taxon>
        <taxon>Ecdysozoa</taxon>
        <taxon>Arthropoda</taxon>
        <taxon>Hexapoda</taxon>
        <taxon>Insecta</taxon>
        <taxon>Pterygota</taxon>
        <taxon>Neoptera</taxon>
        <taxon>Endopterygota</taxon>
        <taxon>Diptera</taxon>
        <taxon>Brachycera</taxon>
        <taxon>Muscomorpha</taxon>
        <taxon>Hippoboscoidea</taxon>
        <taxon>Glossinidae</taxon>
        <taxon>Glossina</taxon>
    </lineage>
</organism>
<proteinExistence type="predicted"/>
<dbReference type="PANTHER" id="PTHR45703">
    <property type="entry name" value="DYNEIN HEAVY CHAIN"/>
    <property type="match status" value="1"/>
</dbReference>
<reference evidence="3" key="2">
    <citation type="submission" date="2020-05" db="UniProtKB">
        <authorList>
            <consortium name="EnsemblMetazoa"/>
        </authorList>
    </citation>
    <scope>IDENTIFICATION</scope>
    <source>
        <strain evidence="3">IAEA</strain>
    </source>
</reference>
<dbReference type="EnsemblMetazoa" id="GBRI004072-RA">
    <property type="protein sequence ID" value="GBRI004072-PA"/>
    <property type="gene ID" value="GBRI004072"/>
</dbReference>
<feature type="coiled-coil region" evidence="1">
    <location>
        <begin position="235"/>
        <end position="272"/>
    </location>
</feature>
<evidence type="ECO:0000313" key="3">
    <source>
        <dbReference type="EnsemblMetazoa" id="GBRI004072-PA"/>
    </source>
</evidence>
<feature type="domain" description="Dynein heavy chain linker" evidence="2">
    <location>
        <begin position="132"/>
        <end position="247"/>
    </location>
</feature>
<dbReference type="InterPro" id="IPR026983">
    <property type="entry name" value="DHC"/>
</dbReference>
<dbReference type="InterPro" id="IPR013602">
    <property type="entry name" value="Dynein_heavy_linker"/>
</dbReference>
<dbReference type="STRING" id="37001.A0A1A9W2K9"/>
<reference evidence="4" key="1">
    <citation type="submission" date="2014-03" db="EMBL/GenBank/DDBJ databases">
        <authorList>
            <person name="Aksoy S."/>
            <person name="Warren W."/>
            <person name="Wilson R.K."/>
        </authorList>
    </citation>
    <scope>NUCLEOTIDE SEQUENCE [LARGE SCALE GENOMIC DNA]</scope>
    <source>
        <strain evidence="4">IAEA</strain>
    </source>
</reference>
<dbReference type="GO" id="GO:0030286">
    <property type="term" value="C:dynein complex"/>
    <property type="evidence" value="ECO:0007669"/>
    <property type="project" value="InterPro"/>
</dbReference>
<evidence type="ECO:0000256" key="1">
    <source>
        <dbReference type="SAM" id="Coils"/>
    </source>
</evidence>
<dbReference type="AlphaFoldDB" id="A0A1A9W2K9"/>
<dbReference type="GO" id="GO:0051959">
    <property type="term" value="F:dynein light intermediate chain binding"/>
    <property type="evidence" value="ECO:0007669"/>
    <property type="project" value="InterPro"/>
</dbReference>